<accession>A0A857JIW2</accession>
<evidence type="ECO:0000256" key="1">
    <source>
        <dbReference type="ARBA" id="ARBA00010296"/>
    </source>
</evidence>
<evidence type="ECO:0000256" key="4">
    <source>
        <dbReference type="ARBA" id="ARBA00023136"/>
    </source>
</evidence>
<dbReference type="AlphaFoldDB" id="A0A857JIW2"/>
<dbReference type="InterPro" id="IPR012556">
    <property type="entry name" value="Entericidin"/>
</dbReference>
<dbReference type="GO" id="GO:0009636">
    <property type="term" value="P:response to toxic substance"/>
    <property type="evidence" value="ECO:0007669"/>
    <property type="project" value="InterPro"/>
</dbReference>
<comment type="similarity">
    <text evidence="1">Belongs to the EcnA/EcnB lipoprotein family.</text>
</comment>
<dbReference type="OrthoDB" id="9181810at2"/>
<name>A0A857JIW2_9ALTE</name>
<organism evidence="7 8">
    <name type="scientific">Paraglaciecola mesophila</name>
    <dbReference type="NCBI Taxonomy" id="197222"/>
    <lineage>
        <taxon>Bacteria</taxon>
        <taxon>Pseudomonadati</taxon>
        <taxon>Pseudomonadota</taxon>
        <taxon>Gammaproteobacteria</taxon>
        <taxon>Alteromonadales</taxon>
        <taxon>Alteromonadaceae</taxon>
        <taxon>Paraglaciecola</taxon>
    </lineage>
</organism>
<evidence type="ECO:0000313" key="7">
    <source>
        <dbReference type="EMBL" id="QHJ11188.1"/>
    </source>
</evidence>
<dbReference type="GO" id="GO:0016020">
    <property type="term" value="C:membrane"/>
    <property type="evidence" value="ECO:0007669"/>
    <property type="project" value="InterPro"/>
</dbReference>
<gene>
    <name evidence="7" type="ORF">FX988_01416</name>
</gene>
<keyword evidence="8" id="KW-1185">Reference proteome</keyword>
<keyword evidence="5" id="KW-0564">Palmitate</keyword>
<dbReference type="RefSeq" id="WP_160178959.1">
    <property type="nucleotide sequence ID" value="NZ_CP047656.1"/>
</dbReference>
<dbReference type="PROSITE" id="PS51257">
    <property type="entry name" value="PROKAR_LIPOPROTEIN"/>
    <property type="match status" value="1"/>
</dbReference>
<sequence length="52" mass="5295">MKTQIISSLKALMNSMVLVAILITALTSCATIDGAGQDIESAGEAVQDAAND</sequence>
<dbReference type="EMBL" id="CP047656">
    <property type="protein sequence ID" value="QHJ11188.1"/>
    <property type="molecule type" value="Genomic_DNA"/>
</dbReference>
<evidence type="ECO:0000256" key="6">
    <source>
        <dbReference type="ARBA" id="ARBA00023288"/>
    </source>
</evidence>
<proteinExistence type="inferred from homology"/>
<keyword evidence="3" id="KW-0732">Signal</keyword>
<keyword evidence="6" id="KW-0449">Lipoprotein</keyword>
<keyword evidence="4" id="KW-0472">Membrane</keyword>
<protein>
    <recommendedName>
        <fullName evidence="9">Entericidin</fullName>
    </recommendedName>
</protein>
<dbReference type="Pfam" id="PF08085">
    <property type="entry name" value="Entericidin"/>
    <property type="match status" value="1"/>
</dbReference>
<evidence type="ECO:0008006" key="9">
    <source>
        <dbReference type="Google" id="ProtNLM"/>
    </source>
</evidence>
<evidence type="ECO:0000256" key="5">
    <source>
        <dbReference type="ARBA" id="ARBA00023139"/>
    </source>
</evidence>
<dbReference type="KEGG" id="pmes:FX988_01416"/>
<keyword evidence="2" id="KW-1003">Cell membrane</keyword>
<dbReference type="Proteomes" id="UP000464524">
    <property type="component" value="Chromosome"/>
</dbReference>
<evidence type="ECO:0000313" key="8">
    <source>
        <dbReference type="Proteomes" id="UP000464524"/>
    </source>
</evidence>
<reference evidence="7 8" key="1">
    <citation type="submission" date="2019-12" db="EMBL/GenBank/DDBJ databases">
        <title>Genome sequencing and assembly of endphytes of Porphyra tenera.</title>
        <authorList>
            <person name="Park J.M."/>
            <person name="Shin R."/>
            <person name="Jo S.H."/>
        </authorList>
    </citation>
    <scope>NUCLEOTIDE SEQUENCE [LARGE SCALE GENOMIC DNA]</scope>
    <source>
        <strain evidence="7 8">GPM4</strain>
    </source>
</reference>
<evidence type="ECO:0000256" key="2">
    <source>
        <dbReference type="ARBA" id="ARBA00022475"/>
    </source>
</evidence>
<evidence type="ECO:0000256" key="3">
    <source>
        <dbReference type="ARBA" id="ARBA00022729"/>
    </source>
</evidence>